<evidence type="ECO:0000313" key="7">
    <source>
        <dbReference type="Proteomes" id="UP001229421"/>
    </source>
</evidence>
<evidence type="ECO:0000259" key="5">
    <source>
        <dbReference type="Pfam" id="PF00076"/>
    </source>
</evidence>
<proteinExistence type="predicted"/>
<reference evidence="6" key="1">
    <citation type="journal article" date="2023" name="bioRxiv">
        <title>Improved chromosome-level genome assembly for marigold (Tagetes erecta).</title>
        <authorList>
            <person name="Jiang F."/>
            <person name="Yuan L."/>
            <person name="Wang S."/>
            <person name="Wang H."/>
            <person name="Xu D."/>
            <person name="Wang A."/>
            <person name="Fan W."/>
        </authorList>
    </citation>
    <scope>NUCLEOTIDE SEQUENCE</scope>
    <source>
        <strain evidence="6">WSJ</strain>
        <tissue evidence="6">Leaf</tissue>
    </source>
</reference>
<gene>
    <name evidence="6" type="ORF">QVD17_15077</name>
</gene>
<keyword evidence="1" id="KW-0507">mRNA processing</keyword>
<evidence type="ECO:0000256" key="2">
    <source>
        <dbReference type="ARBA" id="ARBA00022884"/>
    </source>
</evidence>
<dbReference type="GO" id="GO:0006397">
    <property type="term" value="P:mRNA processing"/>
    <property type="evidence" value="ECO:0007669"/>
    <property type="project" value="UniProtKB-KW"/>
</dbReference>
<evidence type="ECO:0000256" key="1">
    <source>
        <dbReference type="ARBA" id="ARBA00022664"/>
    </source>
</evidence>
<feature type="domain" description="RRM" evidence="5">
    <location>
        <begin position="5"/>
        <end position="55"/>
    </location>
</feature>
<keyword evidence="3" id="KW-0508">mRNA splicing</keyword>
<dbReference type="InterPro" id="IPR000504">
    <property type="entry name" value="RRM_dom"/>
</dbReference>
<evidence type="ECO:0000256" key="4">
    <source>
        <dbReference type="SAM" id="MobiDB-lite"/>
    </source>
</evidence>
<name>A0AAD8NZD1_TARER</name>
<dbReference type="InterPro" id="IPR035979">
    <property type="entry name" value="RBD_domain_sf"/>
</dbReference>
<evidence type="ECO:0000313" key="6">
    <source>
        <dbReference type="EMBL" id="KAK1426406.1"/>
    </source>
</evidence>
<dbReference type="InterPro" id="IPR012677">
    <property type="entry name" value="Nucleotide-bd_a/b_plait_sf"/>
</dbReference>
<dbReference type="EMBL" id="JAUHHV010000004">
    <property type="protein sequence ID" value="KAK1426406.1"/>
    <property type="molecule type" value="Genomic_DNA"/>
</dbReference>
<comment type="caution">
    <text evidence="6">The sequence shown here is derived from an EMBL/GenBank/DDBJ whole genome shotgun (WGS) entry which is preliminary data.</text>
</comment>
<dbReference type="GO" id="GO:0008380">
    <property type="term" value="P:RNA splicing"/>
    <property type="evidence" value="ECO:0007669"/>
    <property type="project" value="UniProtKB-KW"/>
</dbReference>
<accession>A0AAD8NZD1</accession>
<evidence type="ECO:0000256" key="3">
    <source>
        <dbReference type="ARBA" id="ARBA00023187"/>
    </source>
</evidence>
<dbReference type="PANTHER" id="PTHR23139">
    <property type="entry name" value="RNA-BINDING PROTEIN"/>
    <property type="match status" value="1"/>
</dbReference>
<feature type="compositionally biased region" description="Polar residues" evidence="4">
    <location>
        <begin position="186"/>
        <end position="212"/>
    </location>
</feature>
<keyword evidence="2" id="KW-0694">RNA-binding</keyword>
<feature type="region of interest" description="Disordered" evidence="4">
    <location>
        <begin position="175"/>
        <end position="249"/>
    </location>
</feature>
<dbReference type="Pfam" id="PF00076">
    <property type="entry name" value="RRM_1"/>
    <property type="match status" value="1"/>
</dbReference>
<dbReference type="Gene3D" id="3.30.70.330">
    <property type="match status" value="2"/>
</dbReference>
<dbReference type="GO" id="GO:0003723">
    <property type="term" value="F:RNA binding"/>
    <property type="evidence" value="ECO:0007669"/>
    <property type="project" value="UniProtKB-KW"/>
</dbReference>
<dbReference type="AlphaFoldDB" id="A0AAD8NZD1"/>
<feature type="compositionally biased region" description="Basic and acidic residues" evidence="4">
    <location>
        <begin position="238"/>
        <end position="249"/>
    </location>
</feature>
<feature type="compositionally biased region" description="Basic and acidic residues" evidence="4">
    <location>
        <begin position="213"/>
        <end position="229"/>
    </location>
</feature>
<dbReference type="Proteomes" id="UP001229421">
    <property type="component" value="Unassembled WGS sequence"/>
</dbReference>
<organism evidence="6 7">
    <name type="scientific">Tagetes erecta</name>
    <name type="common">African marigold</name>
    <dbReference type="NCBI Taxonomy" id="13708"/>
    <lineage>
        <taxon>Eukaryota</taxon>
        <taxon>Viridiplantae</taxon>
        <taxon>Streptophyta</taxon>
        <taxon>Embryophyta</taxon>
        <taxon>Tracheophyta</taxon>
        <taxon>Spermatophyta</taxon>
        <taxon>Magnoliopsida</taxon>
        <taxon>eudicotyledons</taxon>
        <taxon>Gunneridae</taxon>
        <taxon>Pentapetalae</taxon>
        <taxon>asterids</taxon>
        <taxon>campanulids</taxon>
        <taxon>Asterales</taxon>
        <taxon>Asteraceae</taxon>
        <taxon>Asteroideae</taxon>
        <taxon>Heliantheae alliance</taxon>
        <taxon>Tageteae</taxon>
        <taxon>Tagetes</taxon>
    </lineage>
</organism>
<keyword evidence="7" id="KW-1185">Reference proteome</keyword>
<protein>
    <recommendedName>
        <fullName evidence="5">RRM domain-containing protein</fullName>
    </recommendedName>
</protein>
<sequence>MLMAITSAFGPLKAYHFEDNAHLHSRYAFVEYADQSVTLKACAGLNGMKLGGQVLTVTQATPDASLVGNQGDQLFYGTPAHARALLEKPTQVLKLNNVLDPHSLPSLSESELEEIQEDIRLECARFGMVKSINIIKQRNIPASSETVELNEEANSMADGVIKEANSTVDEVTNEANSMMDEETKEANSTVDDLTNEANSTVDEVTEPSCSDKPQQHEEPENNSHHEPEKVNGTGGIIDNKHENNTEKEEACNTTMGDCIVENQNLENLKSTNDTETETKSLKAESHNTIKNISNLIDAFEVGCVLVEYKRTEACSMAAHCLHGRVFDGRSVSVEYVAYDDYCTRFHK</sequence>
<dbReference type="SUPFAM" id="SSF54928">
    <property type="entry name" value="RNA-binding domain, RBD"/>
    <property type="match status" value="2"/>
</dbReference>